<evidence type="ECO:0000256" key="3">
    <source>
        <dbReference type="ARBA" id="ARBA00022475"/>
    </source>
</evidence>
<dbReference type="GO" id="GO:0015385">
    <property type="term" value="F:sodium:proton antiporter activity"/>
    <property type="evidence" value="ECO:0007669"/>
    <property type="project" value="InterPro"/>
</dbReference>
<accession>A0A9R1AEB4</accession>
<evidence type="ECO:0000313" key="9">
    <source>
        <dbReference type="Proteomes" id="UP000324705"/>
    </source>
</evidence>
<evidence type="ECO:0000256" key="4">
    <source>
        <dbReference type="ARBA" id="ARBA00022538"/>
    </source>
</evidence>
<keyword evidence="3" id="KW-0472">Membrane</keyword>
<name>A0A9R1AEB4_TRITD</name>
<dbReference type="InterPro" id="IPR000595">
    <property type="entry name" value="cNMP-bd_dom"/>
</dbReference>
<gene>
    <name evidence="8" type="ORF">TRITD_7Bv1G229860</name>
</gene>
<dbReference type="OMA" id="HDISQHE"/>
<organism evidence="8 9">
    <name type="scientific">Triticum turgidum subsp. durum</name>
    <name type="common">Durum wheat</name>
    <name type="synonym">Triticum durum</name>
    <dbReference type="NCBI Taxonomy" id="4567"/>
    <lineage>
        <taxon>Eukaryota</taxon>
        <taxon>Viridiplantae</taxon>
        <taxon>Streptophyta</taxon>
        <taxon>Embryophyta</taxon>
        <taxon>Tracheophyta</taxon>
        <taxon>Spermatophyta</taxon>
        <taxon>Magnoliopsida</taxon>
        <taxon>Liliopsida</taxon>
        <taxon>Poales</taxon>
        <taxon>Poaceae</taxon>
        <taxon>BOP clade</taxon>
        <taxon>Pooideae</taxon>
        <taxon>Triticodae</taxon>
        <taxon>Triticeae</taxon>
        <taxon>Triticinae</taxon>
        <taxon>Triticum</taxon>
    </lineage>
</organism>
<reference evidence="8 9" key="1">
    <citation type="submission" date="2017-09" db="EMBL/GenBank/DDBJ databases">
        <authorList>
            <consortium name="International Durum Wheat Genome Sequencing Consortium (IDWGSC)"/>
            <person name="Milanesi L."/>
        </authorList>
    </citation>
    <scope>NUCLEOTIDE SEQUENCE [LARGE SCALE GENOMIC DNA]</scope>
    <source>
        <strain evidence="9">cv. Svevo</strain>
    </source>
</reference>
<keyword evidence="4" id="KW-0633">Potassium transport</keyword>
<dbReference type="Pfam" id="PF00027">
    <property type="entry name" value="cNMP_binding"/>
    <property type="match status" value="1"/>
</dbReference>
<dbReference type="GO" id="GO:0098719">
    <property type="term" value="P:sodium ion import across plasma membrane"/>
    <property type="evidence" value="ECO:0007669"/>
    <property type="project" value="TreeGrafter"/>
</dbReference>
<keyword evidence="6" id="KW-0406">Ion transport</keyword>
<dbReference type="InterPro" id="IPR014710">
    <property type="entry name" value="RmlC-like_jellyroll"/>
</dbReference>
<proteinExistence type="predicted"/>
<dbReference type="Gene3D" id="2.60.120.10">
    <property type="entry name" value="Jelly Rolls"/>
    <property type="match status" value="1"/>
</dbReference>
<dbReference type="SUPFAM" id="SSF51206">
    <property type="entry name" value="cAMP-binding domain-like"/>
    <property type="match status" value="1"/>
</dbReference>
<comment type="subcellular location">
    <subcellularLocation>
        <location evidence="1">Cell membrane</location>
        <topology evidence="1">Multi-pass membrane protein</topology>
    </subcellularLocation>
</comment>
<keyword evidence="3" id="KW-1003">Cell membrane</keyword>
<evidence type="ECO:0000256" key="2">
    <source>
        <dbReference type="ARBA" id="ARBA00022448"/>
    </source>
</evidence>
<dbReference type="Proteomes" id="UP000324705">
    <property type="component" value="Chromosome 7B"/>
</dbReference>
<dbReference type="AlphaFoldDB" id="A0A9R1AEB4"/>
<evidence type="ECO:0000313" key="8">
    <source>
        <dbReference type="EMBL" id="VAI93990.1"/>
    </source>
</evidence>
<protein>
    <recommendedName>
        <fullName evidence="7">Cyclic nucleotide-binding domain-containing protein</fullName>
    </recommendedName>
</protein>
<dbReference type="GO" id="GO:0015386">
    <property type="term" value="F:potassium:proton antiporter activity"/>
    <property type="evidence" value="ECO:0007669"/>
    <property type="project" value="TreeGrafter"/>
</dbReference>
<keyword evidence="9" id="KW-1185">Reference proteome</keyword>
<dbReference type="EMBL" id="LT934124">
    <property type="protein sequence ID" value="VAI93990.1"/>
    <property type="molecule type" value="Genomic_DNA"/>
</dbReference>
<feature type="domain" description="Cyclic nucleotide-binding" evidence="7">
    <location>
        <begin position="272"/>
        <end position="374"/>
    </location>
</feature>
<dbReference type="PANTHER" id="PTHR10110">
    <property type="entry name" value="SODIUM/HYDROGEN EXCHANGER"/>
    <property type="match status" value="1"/>
</dbReference>
<sequence length="394" mass="44983">MLNKALEAFGDFRDDEELGPADWITVKKYITCLNDLEDEQAHPHDGPDIDDHVHTMNLRDTRVRLLNGVQAAYWGMLEEGRITQSTANMLMRSVDEAMDLVSSQSLCDWNGLRSSVHFPKYYRFLQMSRLPRRLVTYFTVERLELGCYICAAFLRAHRIARRQLHDFLGDSDIARIVINESTAAGEEAKKFLEDVRVTFPQVLRVLKTRQVTYAVLTHLSDYIQDLGKTGLLEEKEIVHLDDALQTDLKKLKRNPPLVKMPRVSELLNTHPLVGALPAAARDPLLSNTKESIKGHGTILYREGSRPTGKWLVSTGIVKWTSQRLSTRHSLDPILSHGSTLGLYEALIGKPYICDIITESVVHCFFIEAEKIEQLRQYDPSIEDFMWQIKDPVNL</sequence>
<dbReference type="PANTHER" id="PTHR10110:SF86">
    <property type="entry name" value="SODIUM_HYDROGEN EXCHANGER 7"/>
    <property type="match status" value="1"/>
</dbReference>
<dbReference type="GO" id="GO:0051453">
    <property type="term" value="P:regulation of intracellular pH"/>
    <property type="evidence" value="ECO:0007669"/>
    <property type="project" value="TreeGrafter"/>
</dbReference>
<evidence type="ECO:0000256" key="1">
    <source>
        <dbReference type="ARBA" id="ARBA00004651"/>
    </source>
</evidence>
<dbReference type="GO" id="GO:0009941">
    <property type="term" value="C:chloroplast envelope"/>
    <property type="evidence" value="ECO:0007669"/>
    <property type="project" value="TreeGrafter"/>
</dbReference>
<dbReference type="InterPro" id="IPR018490">
    <property type="entry name" value="cNMP-bd_dom_sf"/>
</dbReference>
<keyword evidence="5" id="KW-0630">Potassium</keyword>
<dbReference type="InterPro" id="IPR018422">
    <property type="entry name" value="Cation/H_exchanger_CPA1"/>
</dbReference>
<dbReference type="PROSITE" id="PS50042">
    <property type="entry name" value="CNMP_BINDING_3"/>
    <property type="match status" value="1"/>
</dbReference>
<evidence type="ECO:0000256" key="5">
    <source>
        <dbReference type="ARBA" id="ARBA00022958"/>
    </source>
</evidence>
<dbReference type="GO" id="GO:0005886">
    <property type="term" value="C:plasma membrane"/>
    <property type="evidence" value="ECO:0007669"/>
    <property type="project" value="UniProtKB-SubCell"/>
</dbReference>
<evidence type="ECO:0000259" key="7">
    <source>
        <dbReference type="PROSITE" id="PS50042"/>
    </source>
</evidence>
<keyword evidence="2" id="KW-0813">Transport</keyword>
<dbReference type="Gramene" id="TRITD7Bv1G229860.1">
    <property type="protein sequence ID" value="TRITD7Bv1G229860.1"/>
    <property type="gene ID" value="TRITD7Bv1G229860"/>
</dbReference>
<dbReference type="FunFam" id="2.60.120.10:FF:000090">
    <property type="entry name" value="Sodium/hydrogen exchanger 7"/>
    <property type="match status" value="1"/>
</dbReference>
<evidence type="ECO:0000256" key="6">
    <source>
        <dbReference type="ARBA" id="ARBA00023065"/>
    </source>
</evidence>